<dbReference type="InterPro" id="IPR013785">
    <property type="entry name" value="Aldolase_TIM"/>
</dbReference>
<proteinExistence type="predicted"/>
<evidence type="ECO:0000313" key="8">
    <source>
        <dbReference type="EMBL" id="MBB5316099.1"/>
    </source>
</evidence>
<keyword evidence="3" id="KW-0949">S-adenosyl-L-methionine</keyword>
<keyword evidence="2" id="KW-0004">4Fe-4S</keyword>
<evidence type="ECO:0000256" key="6">
    <source>
        <dbReference type="ARBA" id="ARBA00023014"/>
    </source>
</evidence>
<dbReference type="Proteomes" id="UP000568106">
    <property type="component" value="Unassembled WGS sequence"/>
</dbReference>
<dbReference type="PANTHER" id="PTHR11228:SF7">
    <property type="entry name" value="PQQA PEPTIDE CYCLASE"/>
    <property type="match status" value="1"/>
</dbReference>
<evidence type="ECO:0000256" key="5">
    <source>
        <dbReference type="ARBA" id="ARBA00023004"/>
    </source>
</evidence>
<dbReference type="GO" id="GO:0051536">
    <property type="term" value="F:iron-sulfur cluster binding"/>
    <property type="evidence" value="ECO:0007669"/>
    <property type="project" value="UniProtKB-KW"/>
</dbReference>
<dbReference type="InterPro" id="IPR007197">
    <property type="entry name" value="rSAM"/>
</dbReference>
<evidence type="ECO:0000256" key="4">
    <source>
        <dbReference type="ARBA" id="ARBA00022723"/>
    </source>
</evidence>
<dbReference type="InterPro" id="IPR006638">
    <property type="entry name" value="Elp3/MiaA/NifB-like_rSAM"/>
</dbReference>
<dbReference type="InterPro" id="IPR034391">
    <property type="entry name" value="AdoMet-like_SPASM_containing"/>
</dbReference>
<dbReference type="PANTHER" id="PTHR11228">
    <property type="entry name" value="RADICAL SAM DOMAIN PROTEIN"/>
    <property type="match status" value="1"/>
</dbReference>
<dbReference type="GO" id="GO:0046872">
    <property type="term" value="F:metal ion binding"/>
    <property type="evidence" value="ECO:0007669"/>
    <property type="project" value="UniProtKB-KW"/>
</dbReference>
<dbReference type="AlphaFoldDB" id="A0A7W8IF68"/>
<feature type="domain" description="Radical SAM core" evidence="7">
    <location>
        <begin position="52"/>
        <end position="268"/>
    </location>
</feature>
<name>A0A7W8IF68_9BACT</name>
<dbReference type="InterPro" id="IPR023885">
    <property type="entry name" value="4Fe4S-binding_SPASM_dom"/>
</dbReference>
<sequence length="380" mass="42957">MSTLLPILPPDDLLHDKERLTPAAQQAEEEKNRMRRYFEKPEADAHLAAVAAQEPVCLYLETTNRCNLLCTTCPRTYEELEPEADMPWELFTSLIDQYPNVARVVLHGIGEPMLVKDIAQRVKYLKDRNIYVLFNTNGTLLTDANGRALIEAGLDELRVSLDAAESEVFQMVRGKDFFDKIVANVKNFTRLQRELDAPKPRVSLWLTGLRETVDQLPDFVRLAHSIGVTEVYLQRLVFFDVPMDEHSLARAESALFEHTTEREEALIREAESVARELGVMFSASGAVDPGESIKMQRSDSPWSLCRRPWSLMYITANGRVLPCCIAPFSMKGYGSFTLGDATQSSLREIWNGAEYQHFREGLLTSSPPPACVNCGLRWSL</sequence>
<evidence type="ECO:0000259" key="7">
    <source>
        <dbReference type="PROSITE" id="PS51918"/>
    </source>
</evidence>
<keyword evidence="6" id="KW-0411">Iron-sulfur</keyword>
<dbReference type="CDD" id="cd01335">
    <property type="entry name" value="Radical_SAM"/>
    <property type="match status" value="1"/>
</dbReference>
<comment type="cofactor">
    <cofactor evidence="1">
        <name>[4Fe-4S] cluster</name>
        <dbReference type="ChEBI" id="CHEBI:49883"/>
    </cofactor>
</comment>
<dbReference type="PROSITE" id="PS51918">
    <property type="entry name" value="RADICAL_SAM"/>
    <property type="match status" value="1"/>
</dbReference>
<dbReference type="InterPro" id="IPR058240">
    <property type="entry name" value="rSAM_sf"/>
</dbReference>
<keyword evidence="4" id="KW-0479">Metal-binding</keyword>
<dbReference type="CDD" id="cd21109">
    <property type="entry name" value="SPASM"/>
    <property type="match status" value="1"/>
</dbReference>
<dbReference type="Gene3D" id="3.20.20.70">
    <property type="entry name" value="Aldolase class I"/>
    <property type="match status" value="1"/>
</dbReference>
<comment type="caution">
    <text evidence="8">The sequence shown here is derived from an EMBL/GenBank/DDBJ whole genome shotgun (WGS) entry which is preliminary data.</text>
</comment>
<dbReference type="SUPFAM" id="SSF102114">
    <property type="entry name" value="Radical SAM enzymes"/>
    <property type="match status" value="1"/>
</dbReference>
<dbReference type="Pfam" id="PF13186">
    <property type="entry name" value="SPASM"/>
    <property type="match status" value="1"/>
</dbReference>
<dbReference type="SFLD" id="SFLDS00029">
    <property type="entry name" value="Radical_SAM"/>
    <property type="match status" value="1"/>
</dbReference>
<dbReference type="EMBL" id="JACHDY010000001">
    <property type="protein sequence ID" value="MBB5316099.1"/>
    <property type="molecule type" value="Genomic_DNA"/>
</dbReference>
<dbReference type="SFLD" id="SFLDG01067">
    <property type="entry name" value="SPASM/twitch_domain_containing"/>
    <property type="match status" value="1"/>
</dbReference>
<reference evidence="8" key="1">
    <citation type="submission" date="2020-08" db="EMBL/GenBank/DDBJ databases">
        <title>Genomic Encyclopedia of Type Strains, Phase IV (KMG-V): Genome sequencing to study the core and pangenomes of soil and plant-associated prokaryotes.</title>
        <authorList>
            <person name="Whitman W."/>
        </authorList>
    </citation>
    <scope>NUCLEOTIDE SEQUENCE [LARGE SCALE GENOMIC DNA]</scope>
    <source>
        <strain evidence="8">M8UP27</strain>
    </source>
</reference>
<dbReference type="Pfam" id="PF04055">
    <property type="entry name" value="Radical_SAM"/>
    <property type="match status" value="1"/>
</dbReference>
<evidence type="ECO:0000313" key="9">
    <source>
        <dbReference type="Proteomes" id="UP000568106"/>
    </source>
</evidence>
<accession>A0A7W8IF68</accession>
<dbReference type="InterPro" id="IPR050377">
    <property type="entry name" value="Radical_SAM_PqqE_MftC-like"/>
</dbReference>
<gene>
    <name evidence="8" type="ORF">HDF09_000749</name>
</gene>
<keyword evidence="9" id="KW-1185">Reference proteome</keyword>
<dbReference type="SFLD" id="SFLDG01387">
    <property type="entry name" value="BtrN-like_SPASM_domain_contain"/>
    <property type="match status" value="1"/>
</dbReference>
<dbReference type="GO" id="GO:0003824">
    <property type="term" value="F:catalytic activity"/>
    <property type="evidence" value="ECO:0007669"/>
    <property type="project" value="InterPro"/>
</dbReference>
<evidence type="ECO:0000256" key="1">
    <source>
        <dbReference type="ARBA" id="ARBA00001966"/>
    </source>
</evidence>
<organism evidence="8 9">
    <name type="scientific">Tunturiibacter empetritectus</name>
    <dbReference type="NCBI Taxonomy" id="3069691"/>
    <lineage>
        <taxon>Bacteria</taxon>
        <taxon>Pseudomonadati</taxon>
        <taxon>Acidobacteriota</taxon>
        <taxon>Terriglobia</taxon>
        <taxon>Terriglobales</taxon>
        <taxon>Acidobacteriaceae</taxon>
        <taxon>Tunturiibacter</taxon>
    </lineage>
</organism>
<protein>
    <submittedName>
        <fullName evidence="8">MoaA/NifB/PqqE/SkfB family radical SAM enzyme</fullName>
    </submittedName>
</protein>
<keyword evidence="5" id="KW-0408">Iron</keyword>
<dbReference type="SMART" id="SM00729">
    <property type="entry name" value="Elp3"/>
    <property type="match status" value="1"/>
</dbReference>
<evidence type="ECO:0000256" key="2">
    <source>
        <dbReference type="ARBA" id="ARBA00022485"/>
    </source>
</evidence>
<evidence type="ECO:0000256" key="3">
    <source>
        <dbReference type="ARBA" id="ARBA00022691"/>
    </source>
</evidence>